<proteinExistence type="predicted"/>
<dbReference type="RefSeq" id="WP_014678815.1">
    <property type="nucleotide sequence ID" value="NC_017770.1"/>
</dbReference>
<dbReference type="STRING" id="929556.Solca_0455"/>
<keyword evidence="2" id="KW-1185">Reference proteome</keyword>
<organism evidence="1 2">
    <name type="scientific">Solitalea canadensis (strain ATCC 29591 / DSM 3403 / JCM 21819 / LMG 8368 / NBRC 15130 / NCIMB 12057 / USAM 9D)</name>
    <name type="common">Flexibacter canadensis</name>
    <dbReference type="NCBI Taxonomy" id="929556"/>
    <lineage>
        <taxon>Bacteria</taxon>
        <taxon>Pseudomonadati</taxon>
        <taxon>Bacteroidota</taxon>
        <taxon>Sphingobacteriia</taxon>
        <taxon>Sphingobacteriales</taxon>
        <taxon>Sphingobacteriaceae</taxon>
        <taxon>Solitalea</taxon>
    </lineage>
</organism>
<dbReference type="AlphaFoldDB" id="H8KT16"/>
<accession>H8KT16</accession>
<evidence type="ECO:0000313" key="1">
    <source>
        <dbReference type="EMBL" id="AFD05587.1"/>
    </source>
</evidence>
<name>H8KT16_SOLCM</name>
<sequence>MIRLTFKTSAFRNDNLKVKFIKLCKSTQLLIASFVSTGLKADTTVVESVKTIASLSTINKT</sequence>
<evidence type="ECO:0000313" key="2">
    <source>
        <dbReference type="Proteomes" id="UP000007590"/>
    </source>
</evidence>
<dbReference type="KEGG" id="scn:Solca_0455"/>
<gene>
    <name evidence="1" type="ordered locus">Solca_0455</name>
</gene>
<dbReference type="EMBL" id="CP003349">
    <property type="protein sequence ID" value="AFD05587.1"/>
    <property type="molecule type" value="Genomic_DNA"/>
</dbReference>
<protein>
    <submittedName>
        <fullName evidence="1">Uncharacterized protein</fullName>
    </submittedName>
</protein>
<reference evidence="1" key="1">
    <citation type="submission" date="2012-02" db="EMBL/GenBank/DDBJ databases">
        <title>The complete genome of Solitalea canadensis DSM 3403.</title>
        <authorList>
            <consortium name="US DOE Joint Genome Institute (JGI-PGF)"/>
            <person name="Lucas S."/>
            <person name="Copeland A."/>
            <person name="Lapidus A."/>
            <person name="Glavina del Rio T."/>
            <person name="Dalin E."/>
            <person name="Tice H."/>
            <person name="Bruce D."/>
            <person name="Goodwin L."/>
            <person name="Pitluck S."/>
            <person name="Peters L."/>
            <person name="Ovchinnikova G."/>
            <person name="Lu M."/>
            <person name="Kyrpides N."/>
            <person name="Mavromatis K."/>
            <person name="Ivanova N."/>
            <person name="Brettin T."/>
            <person name="Detter J.C."/>
            <person name="Han C."/>
            <person name="Larimer F."/>
            <person name="Land M."/>
            <person name="Hauser L."/>
            <person name="Markowitz V."/>
            <person name="Cheng J.-F."/>
            <person name="Hugenholtz P."/>
            <person name="Woyke T."/>
            <person name="Wu D."/>
            <person name="Spring S."/>
            <person name="Schroeder M."/>
            <person name="Kopitz M."/>
            <person name="Brambilla E."/>
            <person name="Klenk H.-P."/>
            <person name="Eisen J.A."/>
        </authorList>
    </citation>
    <scope>NUCLEOTIDE SEQUENCE</scope>
    <source>
        <strain evidence="1">DSM 3403</strain>
    </source>
</reference>
<dbReference type="HOGENOM" id="CLU_2920334_0_0_10"/>
<dbReference type="Proteomes" id="UP000007590">
    <property type="component" value="Chromosome"/>
</dbReference>